<dbReference type="HOGENOM" id="CLU_2269869_0_0_1"/>
<dbReference type="Ensembl" id="ENSLACT00000010192.1">
    <property type="protein sequence ID" value="ENSLACP00000010115.1"/>
    <property type="gene ID" value="ENSLACG00000008917.1"/>
</dbReference>
<evidence type="ECO:0000313" key="1">
    <source>
        <dbReference type="Ensembl" id="ENSLACP00000010115.1"/>
    </source>
</evidence>
<dbReference type="EMBL" id="AFYH01212040">
    <property type="status" value="NOT_ANNOTATED_CDS"/>
    <property type="molecule type" value="Genomic_DNA"/>
</dbReference>
<sequence length="103" mass="11889">NSVYQKLKEAKEDIVAANCLAHIVHNTMKYTVGKLNVDVENVILKAYSHFSVSAMRTEQLKEFCDFVEVEECNLLSHVVTRWLSLLPAIDRLLKCWKPLTSYF</sequence>
<organism evidence="1 2">
    <name type="scientific">Latimeria chalumnae</name>
    <name type="common">Coelacanth</name>
    <dbReference type="NCBI Taxonomy" id="7897"/>
    <lineage>
        <taxon>Eukaryota</taxon>
        <taxon>Metazoa</taxon>
        <taxon>Chordata</taxon>
        <taxon>Craniata</taxon>
        <taxon>Vertebrata</taxon>
        <taxon>Euteleostomi</taxon>
        <taxon>Coelacanthiformes</taxon>
        <taxon>Coelacanthidae</taxon>
        <taxon>Latimeria</taxon>
    </lineage>
</organism>
<name>H3AKE4_LATCH</name>
<proteinExistence type="predicted"/>
<keyword evidence="2" id="KW-1185">Reference proteome</keyword>
<dbReference type="PANTHER" id="PTHR37162">
    <property type="entry name" value="HAT FAMILY DIMERISATION DOMAINCONTAINING PROTEIN-RELATED"/>
    <property type="match status" value="1"/>
</dbReference>
<evidence type="ECO:0008006" key="3">
    <source>
        <dbReference type="Google" id="ProtNLM"/>
    </source>
</evidence>
<dbReference type="AlphaFoldDB" id="H3AKE4"/>
<dbReference type="PANTHER" id="PTHR37162:SF10">
    <property type="entry name" value="DUF4371 DOMAIN-CONTAINING PROTEIN"/>
    <property type="match status" value="1"/>
</dbReference>
<protein>
    <recommendedName>
        <fullName evidence="3">DUF659 domain-containing protein</fullName>
    </recommendedName>
</protein>
<dbReference type="Proteomes" id="UP000008672">
    <property type="component" value="Unassembled WGS sequence"/>
</dbReference>
<reference evidence="2" key="1">
    <citation type="submission" date="2011-08" db="EMBL/GenBank/DDBJ databases">
        <title>The draft genome of Latimeria chalumnae.</title>
        <authorList>
            <person name="Di Palma F."/>
            <person name="Alfoldi J."/>
            <person name="Johnson J."/>
            <person name="Berlin A."/>
            <person name="Gnerre S."/>
            <person name="Jaffe D."/>
            <person name="MacCallum I."/>
            <person name="Young S."/>
            <person name="Walker B.J."/>
            <person name="Lander E."/>
            <person name="Lindblad-Toh K."/>
        </authorList>
    </citation>
    <scope>NUCLEOTIDE SEQUENCE [LARGE SCALE GENOMIC DNA]</scope>
    <source>
        <strain evidence="2">Wild caught</strain>
    </source>
</reference>
<reference evidence="1" key="3">
    <citation type="submission" date="2025-09" db="UniProtKB">
        <authorList>
            <consortium name="Ensembl"/>
        </authorList>
    </citation>
    <scope>IDENTIFICATION</scope>
</reference>
<dbReference type="InParanoid" id="H3AKE4"/>
<dbReference type="GeneTree" id="ENSGT00660000097027"/>
<accession>H3AKE4</accession>
<reference evidence="1" key="2">
    <citation type="submission" date="2025-08" db="UniProtKB">
        <authorList>
            <consortium name="Ensembl"/>
        </authorList>
    </citation>
    <scope>IDENTIFICATION</scope>
</reference>
<dbReference type="OMA" id="CAALICN"/>
<evidence type="ECO:0000313" key="2">
    <source>
        <dbReference type="Proteomes" id="UP000008672"/>
    </source>
</evidence>